<evidence type="ECO:0000256" key="3">
    <source>
        <dbReference type="SAM" id="MobiDB-lite"/>
    </source>
</evidence>
<dbReference type="PANTHER" id="PTHR18934">
    <property type="entry name" value="ATP-DEPENDENT RNA HELICASE"/>
    <property type="match status" value="1"/>
</dbReference>
<keyword evidence="2" id="KW-0347">Helicase</keyword>
<dbReference type="CDD" id="cd18791">
    <property type="entry name" value="SF2_C_RHA"/>
    <property type="match status" value="1"/>
</dbReference>
<dbReference type="Gene3D" id="1.20.120.1080">
    <property type="match status" value="1"/>
</dbReference>
<evidence type="ECO:0000256" key="1">
    <source>
        <dbReference type="ARBA" id="ARBA00022801"/>
    </source>
</evidence>
<dbReference type="Proteomes" id="UP001642484">
    <property type="component" value="Unassembled WGS sequence"/>
</dbReference>
<sequence length="1341" mass="149026">MSVFEPLTLPAELKLEIRQLAEELELKVAADPGQEAPDLGSSEPLRLAPQVHIRSTYRSEAREKLRIQAVSPARSPWDERYAPSDLLDDPGREQVLQKEQSDREEWYNDRLSERDCLPIYEAKDRVLSAIRRSRVTLVAADTGSGKSTQVPQFILDEAISEGRGRDVHVVCTQPRRLAAVSLASRVSWERGERSDGHGSTGHVVRWEERPPRPWGSICFCTVGSLLPRLSRLGASHIIVDEAHTRDIHTDLLLTVLLELLRCSWDLKVIVMSATLDVSKWQGHFRHFDCELVRAGGRPYDVRRYFLEDIVEELRWQPSSVEEVAAGVWSDVDCNRGFLDPEGRYSQATLLALRSIPESLVPFQLISAVLKWVDGWRMPGGVLVFLPGWHEIATCMSRMQRDPALRRWVAKPADRGEAGGGYEFVPLHSSVPPNEQYKAFHPASSGRKAILSTDIAETSITIPDIICVVDTGLARVKKHTNLEVVWASQANLLQRCGRAGRVQHGSCVHLFTRSRFGLLDPEPTPEMRRVPLDEAMLSVCDLGLDFCKAEDVSPQELEETGPCAYVMSFLKQAPDPPEPKDVRSAFRELQHVGALDRAGFLTHLGALLVRLPMSPGLGCAFYLASLLGFPEAASQVCAALDGREPFGRRPNEESGARRFAAGSDGEKRWSDVFAMAKALGDFEWACRQSSTYAGRFCRQFGLIQPVLQQLQSAQQQLKRVSWDLCRPFWNWNWNDAGDEGRDSLEDAWPILQTMLTFAYGWNMGKLESGRRVHAGWSKPARLAKTSVLVDEDPPCQFLTYVELTNSGGRMLRGGTMVTPQQLVFCGSRAGPFWQEDMVVLENWLEIEADFESAALLAALRSCNRLVLQKVAELSLHDMKGGWVEWTPERERLLEMIQKWKNCIIQVARLPLPEKISVWDMNIKSSTPPPCVLPLALVPLVPDEPDISTATVDPWSGSWGESESAEARVVQSSPAMHPPSSQSSQVPWAISSTSLQAGTTPQDQFAQPMQHIGVTNAATGSSWGDYARSSYKQEVTQVQSIAQAPSHQSWTAYTSFQAPALSATETSQLFVEMPKLASHQKPPQPMQQLPVAHGPSATQFSQPQWSNSTTDCAPARSSSDDYARSSYQQEVTQVQSVAQAPSHQSWTAYTSFQSLALSATETSQLFVEIPKLASHQQPPQPMQQLPVAHGPSATQFSQLQWSNSTTDCAPARASWDDYARDASKQESRSPQMTLPTSVPSISQHASCQQSWGDHISIQAPAVSAETSQPQQSCTVNSSSERQAFFRNEIHGHGLEWSASQSFREMPRVSHQSLSVDMAASSAESVRIPVERQHNASSWDERSN</sequence>
<keyword evidence="2" id="KW-0067">ATP-binding</keyword>
<protein>
    <submittedName>
        <fullName evidence="6">Uncharacterized protein</fullName>
    </submittedName>
</protein>
<feature type="domain" description="Helicase ATP-binding" evidence="4">
    <location>
        <begin position="127"/>
        <end position="293"/>
    </location>
</feature>
<keyword evidence="2" id="KW-0547">Nucleotide-binding</keyword>
<dbReference type="Pfam" id="PF00271">
    <property type="entry name" value="Helicase_C"/>
    <property type="match status" value="1"/>
</dbReference>
<dbReference type="CDD" id="cd17917">
    <property type="entry name" value="DEXHc_RHA-like"/>
    <property type="match status" value="1"/>
</dbReference>
<dbReference type="PANTHER" id="PTHR18934:SF119">
    <property type="entry name" value="ATP-DEPENDENT RNA HELICASE A"/>
    <property type="match status" value="1"/>
</dbReference>
<dbReference type="SMART" id="SM00487">
    <property type="entry name" value="DEXDc"/>
    <property type="match status" value="1"/>
</dbReference>
<dbReference type="InterPro" id="IPR001650">
    <property type="entry name" value="Helicase_C-like"/>
</dbReference>
<evidence type="ECO:0000259" key="5">
    <source>
        <dbReference type="PROSITE" id="PS51194"/>
    </source>
</evidence>
<feature type="compositionally biased region" description="Polar residues" evidence="3">
    <location>
        <begin position="1226"/>
        <end position="1236"/>
    </location>
</feature>
<reference evidence="6 7" key="1">
    <citation type="submission" date="2024-02" db="EMBL/GenBank/DDBJ databases">
        <authorList>
            <person name="Chen Y."/>
            <person name="Shah S."/>
            <person name="Dougan E. K."/>
            <person name="Thang M."/>
            <person name="Chan C."/>
        </authorList>
    </citation>
    <scope>NUCLEOTIDE SEQUENCE [LARGE SCALE GENOMIC DNA]</scope>
</reference>
<dbReference type="InterPro" id="IPR007502">
    <property type="entry name" value="Helicase-assoc_dom"/>
</dbReference>
<dbReference type="SMART" id="SM00847">
    <property type="entry name" value="HA2"/>
    <property type="match status" value="1"/>
</dbReference>
<feature type="compositionally biased region" description="Polar residues" evidence="3">
    <location>
        <begin position="1094"/>
        <end position="1109"/>
    </location>
</feature>
<dbReference type="InterPro" id="IPR014001">
    <property type="entry name" value="Helicase_ATP-bd"/>
</dbReference>
<feature type="domain" description="Helicase C-terminal" evidence="5">
    <location>
        <begin position="364"/>
        <end position="542"/>
    </location>
</feature>
<gene>
    <name evidence="6" type="ORF">CCMP2556_LOCUS40917</name>
</gene>
<dbReference type="SMART" id="SM00490">
    <property type="entry name" value="HELICc"/>
    <property type="match status" value="1"/>
</dbReference>
<feature type="region of interest" description="Disordered" evidence="3">
    <location>
        <begin position="947"/>
        <end position="985"/>
    </location>
</feature>
<comment type="caution">
    <text evidence="6">The sequence shown here is derived from an EMBL/GenBank/DDBJ whole genome shotgun (WGS) entry which is preliminary data.</text>
</comment>
<dbReference type="EMBL" id="CAXAMN010024139">
    <property type="protein sequence ID" value="CAK9084038.1"/>
    <property type="molecule type" value="Genomic_DNA"/>
</dbReference>
<name>A0ABP0Q8M8_9DINO</name>
<evidence type="ECO:0000259" key="4">
    <source>
        <dbReference type="PROSITE" id="PS51192"/>
    </source>
</evidence>
<dbReference type="PROSITE" id="PS51194">
    <property type="entry name" value="HELICASE_CTER"/>
    <property type="match status" value="1"/>
</dbReference>
<feature type="compositionally biased region" description="Basic and acidic residues" evidence="3">
    <location>
        <begin position="1216"/>
        <end position="1225"/>
    </location>
</feature>
<keyword evidence="7" id="KW-1185">Reference proteome</keyword>
<evidence type="ECO:0000313" key="6">
    <source>
        <dbReference type="EMBL" id="CAK9084038.1"/>
    </source>
</evidence>
<organism evidence="6 7">
    <name type="scientific">Durusdinium trenchii</name>
    <dbReference type="NCBI Taxonomy" id="1381693"/>
    <lineage>
        <taxon>Eukaryota</taxon>
        <taxon>Sar</taxon>
        <taxon>Alveolata</taxon>
        <taxon>Dinophyceae</taxon>
        <taxon>Suessiales</taxon>
        <taxon>Symbiodiniaceae</taxon>
        <taxon>Durusdinium</taxon>
    </lineage>
</organism>
<accession>A0ABP0Q8M8</accession>
<proteinExistence type="predicted"/>
<evidence type="ECO:0000256" key="2">
    <source>
        <dbReference type="ARBA" id="ARBA00022806"/>
    </source>
</evidence>
<feature type="region of interest" description="Disordered" evidence="3">
    <location>
        <begin position="1216"/>
        <end position="1236"/>
    </location>
</feature>
<keyword evidence="1" id="KW-0378">Hydrolase</keyword>
<feature type="region of interest" description="Disordered" evidence="3">
    <location>
        <begin position="1316"/>
        <end position="1341"/>
    </location>
</feature>
<feature type="region of interest" description="Disordered" evidence="3">
    <location>
        <begin position="1077"/>
        <end position="1123"/>
    </location>
</feature>
<dbReference type="SUPFAM" id="SSF52540">
    <property type="entry name" value="P-loop containing nucleoside triphosphate hydrolases"/>
    <property type="match status" value="1"/>
</dbReference>
<feature type="compositionally biased region" description="Basic and acidic residues" evidence="3">
    <location>
        <begin position="1326"/>
        <end position="1341"/>
    </location>
</feature>
<evidence type="ECO:0000313" key="7">
    <source>
        <dbReference type="Proteomes" id="UP001642484"/>
    </source>
</evidence>
<feature type="compositionally biased region" description="Polar residues" evidence="3">
    <location>
        <begin position="968"/>
        <end position="985"/>
    </location>
</feature>
<dbReference type="PROSITE" id="PS51192">
    <property type="entry name" value="HELICASE_ATP_BIND_1"/>
    <property type="match status" value="1"/>
</dbReference>
<dbReference type="InterPro" id="IPR027417">
    <property type="entry name" value="P-loop_NTPase"/>
</dbReference>
<dbReference type="Gene3D" id="3.40.50.300">
    <property type="entry name" value="P-loop containing nucleotide triphosphate hydrolases"/>
    <property type="match status" value="2"/>
</dbReference>